<evidence type="ECO:0000313" key="9">
    <source>
        <dbReference type="EMBL" id="ACO68284.1"/>
    </source>
</evidence>
<evidence type="ECO:0000256" key="5">
    <source>
        <dbReference type="ARBA" id="ARBA00022989"/>
    </source>
</evidence>
<evidence type="ECO:0000256" key="8">
    <source>
        <dbReference type="SAM" id="Phobius"/>
    </source>
</evidence>
<comment type="similarity">
    <text evidence="2">Belongs to the UPF0324 family.</text>
</comment>
<feature type="transmembrane region" description="Helical" evidence="8">
    <location>
        <begin position="428"/>
        <end position="449"/>
    </location>
</feature>
<name>C1FF19_MICCC</name>
<keyword evidence="3" id="KW-1003">Cell membrane</keyword>
<evidence type="ECO:0000256" key="2">
    <source>
        <dbReference type="ARBA" id="ARBA00007977"/>
    </source>
</evidence>
<dbReference type="GO" id="GO:0005886">
    <property type="term" value="C:plasma membrane"/>
    <property type="evidence" value="ECO:0007669"/>
    <property type="project" value="UniProtKB-SubCell"/>
</dbReference>
<evidence type="ECO:0000313" key="10">
    <source>
        <dbReference type="Proteomes" id="UP000002009"/>
    </source>
</evidence>
<dbReference type="OrthoDB" id="2134320at2759"/>
<feature type="transmembrane region" description="Helical" evidence="8">
    <location>
        <begin position="170"/>
        <end position="193"/>
    </location>
</feature>
<evidence type="ECO:0000256" key="1">
    <source>
        <dbReference type="ARBA" id="ARBA00004651"/>
    </source>
</evidence>
<dbReference type="PANTHER" id="PTHR30106:SF2">
    <property type="entry name" value="UPF0324 INNER MEMBRANE PROTEIN YEIH"/>
    <property type="match status" value="1"/>
</dbReference>
<comment type="subcellular location">
    <subcellularLocation>
        <location evidence="1">Cell membrane</location>
        <topology evidence="1">Multi-pass membrane protein</topology>
    </subcellularLocation>
</comment>
<proteinExistence type="inferred from homology"/>
<sequence length="486" mass="47485">MSPWRAAGALFARAATRGGVTTSSRARGADRAPWMHAAEARTRGRASGWNIANTCSRRGGSSLSSHPPAPPSKVSPSDGAVADVVAALPGLGLALAVSQAGFALADGISAAIGAPVAGVPCAVLLGAGINNAVALPKWVRPGLRTATGTVLRVGIVCVGAKFSASDVVTAGAFCVPAAAASVGAGLVLIPRVAGLAGLHPRLGSLLAAGTSICGVTAVSALAPAIAATQTEVACAVANVVLWGSLAMLFAPHAANFLLGECPDAAGMWLGLAVHDTAQVMGAGLTYAQLFDDERAFNAAAVTKLTRNLALAAAIPALAFAHEQTVRSETARVATASRRVPGFLLAFVGMALVRSCGDWYYGGGVKVGSGDPVGGGGGSTPPVGAESWRRGMNALGEGFGAKACLATALAAVGLNTGVSSLVGVGVAPFAVGAVGSAIVGGVGLVSALTLSELIRRSTSAAAGGESVSGKASATARDDSDVNGGASS</sequence>
<keyword evidence="6 8" id="KW-0472">Membrane</keyword>
<dbReference type="eggNOG" id="ENOG502RXXQ">
    <property type="taxonomic scope" value="Eukaryota"/>
</dbReference>
<keyword evidence="10" id="KW-1185">Reference proteome</keyword>
<dbReference type="GeneID" id="8250337"/>
<feature type="transmembrane region" description="Helical" evidence="8">
    <location>
        <begin position="108"/>
        <end position="133"/>
    </location>
</feature>
<keyword evidence="5 8" id="KW-1133">Transmembrane helix</keyword>
<protein>
    <submittedName>
        <fullName evidence="9">Uncharacterized protein</fullName>
    </submittedName>
</protein>
<organism evidence="9 10">
    <name type="scientific">Micromonas commoda (strain RCC299 / NOUM17 / CCMP2709)</name>
    <name type="common">Picoplanktonic green alga</name>
    <dbReference type="NCBI Taxonomy" id="296587"/>
    <lineage>
        <taxon>Eukaryota</taxon>
        <taxon>Viridiplantae</taxon>
        <taxon>Chlorophyta</taxon>
        <taxon>Mamiellophyceae</taxon>
        <taxon>Mamiellales</taxon>
        <taxon>Mamiellaceae</taxon>
        <taxon>Micromonas</taxon>
    </lineage>
</organism>
<dbReference type="InterPro" id="IPR018383">
    <property type="entry name" value="UPF0324_pro"/>
</dbReference>
<feature type="transmembrane region" description="Helical" evidence="8">
    <location>
        <begin position="239"/>
        <end position="258"/>
    </location>
</feature>
<keyword evidence="4 8" id="KW-0812">Transmembrane</keyword>
<dbReference type="Pfam" id="PF03601">
    <property type="entry name" value="Cons_hypoth698"/>
    <property type="match status" value="1"/>
</dbReference>
<feature type="region of interest" description="Disordered" evidence="7">
    <location>
        <begin position="458"/>
        <end position="486"/>
    </location>
</feature>
<feature type="region of interest" description="Disordered" evidence="7">
    <location>
        <begin position="57"/>
        <end position="76"/>
    </location>
</feature>
<gene>
    <name evidence="9" type="ORF">MICPUN_98462</name>
</gene>
<dbReference type="PANTHER" id="PTHR30106">
    <property type="entry name" value="INNER MEMBRANE PROTEIN YEIH-RELATED"/>
    <property type="match status" value="1"/>
</dbReference>
<accession>C1FF19</accession>
<evidence type="ECO:0000256" key="4">
    <source>
        <dbReference type="ARBA" id="ARBA00022692"/>
    </source>
</evidence>
<reference evidence="9 10" key="1">
    <citation type="journal article" date="2009" name="Science">
        <title>Green evolution and dynamic adaptations revealed by genomes of the marine picoeukaryotes Micromonas.</title>
        <authorList>
            <person name="Worden A.Z."/>
            <person name="Lee J.H."/>
            <person name="Mock T."/>
            <person name="Rouze P."/>
            <person name="Simmons M.P."/>
            <person name="Aerts A.L."/>
            <person name="Allen A.E."/>
            <person name="Cuvelier M.L."/>
            <person name="Derelle E."/>
            <person name="Everett M.V."/>
            <person name="Foulon E."/>
            <person name="Grimwood J."/>
            <person name="Gundlach H."/>
            <person name="Henrissat B."/>
            <person name="Napoli C."/>
            <person name="McDonald S.M."/>
            <person name="Parker M.S."/>
            <person name="Rombauts S."/>
            <person name="Salamov A."/>
            <person name="Von Dassow P."/>
            <person name="Badger J.H."/>
            <person name="Coutinho P.M."/>
            <person name="Demir E."/>
            <person name="Dubchak I."/>
            <person name="Gentemann C."/>
            <person name="Eikrem W."/>
            <person name="Gready J.E."/>
            <person name="John U."/>
            <person name="Lanier W."/>
            <person name="Lindquist E.A."/>
            <person name="Lucas S."/>
            <person name="Mayer K.F."/>
            <person name="Moreau H."/>
            <person name="Not F."/>
            <person name="Otillar R."/>
            <person name="Panaud O."/>
            <person name="Pangilinan J."/>
            <person name="Paulsen I."/>
            <person name="Piegu B."/>
            <person name="Poliakov A."/>
            <person name="Robbens S."/>
            <person name="Schmutz J."/>
            <person name="Toulza E."/>
            <person name="Wyss T."/>
            <person name="Zelensky A."/>
            <person name="Zhou K."/>
            <person name="Armbrust E.V."/>
            <person name="Bhattacharya D."/>
            <person name="Goodenough U.W."/>
            <person name="Van de Peer Y."/>
            <person name="Grigoriev I.V."/>
        </authorList>
    </citation>
    <scope>NUCLEOTIDE SEQUENCE [LARGE SCALE GENOMIC DNA]</scope>
    <source>
        <strain evidence="10">RCC299 / NOUM17</strain>
    </source>
</reference>
<dbReference type="EMBL" id="CP001574">
    <property type="protein sequence ID" value="ACO68284.1"/>
    <property type="molecule type" value="Genomic_DNA"/>
</dbReference>
<dbReference type="InParanoid" id="C1FF19"/>
<dbReference type="RefSeq" id="XP_002507026.1">
    <property type="nucleotide sequence ID" value="XM_002506980.1"/>
</dbReference>
<evidence type="ECO:0000256" key="7">
    <source>
        <dbReference type="SAM" id="MobiDB-lite"/>
    </source>
</evidence>
<feature type="transmembrane region" description="Helical" evidence="8">
    <location>
        <begin position="205"/>
        <end position="227"/>
    </location>
</feature>
<feature type="transmembrane region" description="Helical" evidence="8">
    <location>
        <begin position="80"/>
        <end position="102"/>
    </location>
</feature>
<dbReference type="OMA" id="PQTRENE"/>
<dbReference type="KEGG" id="mis:MICPUN_98462"/>
<evidence type="ECO:0000256" key="3">
    <source>
        <dbReference type="ARBA" id="ARBA00022475"/>
    </source>
</evidence>
<dbReference type="AlphaFoldDB" id="C1FF19"/>
<evidence type="ECO:0000256" key="6">
    <source>
        <dbReference type="ARBA" id="ARBA00023136"/>
    </source>
</evidence>
<dbReference type="Proteomes" id="UP000002009">
    <property type="component" value="Chromosome 1"/>
</dbReference>